<sequence>MTQAVDFGHVLTSVDNSQKSYAVSVKGLFAHAMDILQTRQVNKTLRSTSDLPEHIKRDIGLIR</sequence>
<name>A0A1I5Q5A1_9GAMM</name>
<dbReference type="OrthoDB" id="5892521at2"/>
<protein>
    <submittedName>
        <fullName evidence="1">Uncharacterized protein</fullName>
    </submittedName>
</protein>
<dbReference type="Proteomes" id="UP000182692">
    <property type="component" value="Unassembled WGS sequence"/>
</dbReference>
<organism evidence="1 2">
    <name type="scientific">Enterovibrio norvegicus DSM 15893</name>
    <dbReference type="NCBI Taxonomy" id="1121869"/>
    <lineage>
        <taxon>Bacteria</taxon>
        <taxon>Pseudomonadati</taxon>
        <taxon>Pseudomonadota</taxon>
        <taxon>Gammaproteobacteria</taxon>
        <taxon>Vibrionales</taxon>
        <taxon>Vibrionaceae</taxon>
        <taxon>Enterovibrio</taxon>
    </lineage>
</organism>
<reference evidence="1 2" key="1">
    <citation type="submission" date="2016-10" db="EMBL/GenBank/DDBJ databases">
        <authorList>
            <person name="de Groot N.N."/>
        </authorList>
    </citation>
    <scope>NUCLEOTIDE SEQUENCE [LARGE SCALE GENOMIC DNA]</scope>
    <source>
        <strain evidence="1 2">DSM 15893</strain>
    </source>
</reference>
<evidence type="ECO:0000313" key="1">
    <source>
        <dbReference type="EMBL" id="SFP41170.1"/>
    </source>
</evidence>
<proteinExistence type="predicted"/>
<dbReference type="EMBL" id="FOWR01000014">
    <property type="protein sequence ID" value="SFP41170.1"/>
    <property type="molecule type" value="Genomic_DNA"/>
</dbReference>
<evidence type="ECO:0000313" key="2">
    <source>
        <dbReference type="Proteomes" id="UP000182692"/>
    </source>
</evidence>
<dbReference type="GeneID" id="35871224"/>
<dbReference type="AlphaFoldDB" id="A0A1I5Q5A1"/>
<dbReference type="RefSeq" id="WP_017007941.1">
    <property type="nucleotide sequence ID" value="NZ_FOWR01000014.1"/>
</dbReference>
<gene>
    <name evidence="1" type="ORF">SAMN03084138_02119</name>
</gene>
<accession>A0A1I5Q5A1</accession>
<dbReference type="STRING" id="1121869.SAMN03084138_02119"/>